<keyword evidence="2 4" id="KW-0238">DNA-binding</keyword>
<evidence type="ECO:0000256" key="4">
    <source>
        <dbReference type="PROSITE-ProRule" id="PRU00335"/>
    </source>
</evidence>
<evidence type="ECO:0000313" key="6">
    <source>
        <dbReference type="EMBL" id="GHH72639.1"/>
    </source>
</evidence>
<organism evidence="6 7">
    <name type="scientific">Kitasatospora indigofera</name>
    <dbReference type="NCBI Taxonomy" id="67307"/>
    <lineage>
        <taxon>Bacteria</taxon>
        <taxon>Bacillati</taxon>
        <taxon>Actinomycetota</taxon>
        <taxon>Actinomycetes</taxon>
        <taxon>Kitasatosporales</taxon>
        <taxon>Streptomycetaceae</taxon>
        <taxon>Kitasatospora</taxon>
    </lineage>
</organism>
<dbReference type="SUPFAM" id="SSF48498">
    <property type="entry name" value="Tetracyclin repressor-like, C-terminal domain"/>
    <property type="match status" value="1"/>
</dbReference>
<keyword evidence="1" id="KW-0805">Transcription regulation</keyword>
<dbReference type="Gene3D" id="1.10.357.10">
    <property type="entry name" value="Tetracycline Repressor, domain 2"/>
    <property type="match status" value="1"/>
</dbReference>
<feature type="DNA-binding region" description="H-T-H motif" evidence="4">
    <location>
        <begin position="35"/>
        <end position="54"/>
    </location>
</feature>
<reference evidence="6" key="1">
    <citation type="journal article" date="2014" name="Int. J. Syst. Evol. Microbiol.">
        <title>Complete genome sequence of Corynebacterium casei LMG S-19264T (=DSM 44701T), isolated from a smear-ripened cheese.</title>
        <authorList>
            <consortium name="US DOE Joint Genome Institute (JGI-PGF)"/>
            <person name="Walter F."/>
            <person name="Albersmeier A."/>
            <person name="Kalinowski J."/>
            <person name="Ruckert C."/>
        </authorList>
    </citation>
    <scope>NUCLEOTIDE SEQUENCE</scope>
    <source>
        <strain evidence="6">JCM 4646</strain>
    </source>
</reference>
<evidence type="ECO:0000256" key="1">
    <source>
        <dbReference type="ARBA" id="ARBA00023015"/>
    </source>
</evidence>
<dbReference type="PROSITE" id="PS50977">
    <property type="entry name" value="HTH_TETR_2"/>
    <property type="match status" value="1"/>
</dbReference>
<accession>A0A919KU20</accession>
<feature type="domain" description="HTH tetR-type" evidence="5">
    <location>
        <begin position="12"/>
        <end position="72"/>
    </location>
</feature>
<dbReference type="GO" id="GO:0000976">
    <property type="term" value="F:transcription cis-regulatory region binding"/>
    <property type="evidence" value="ECO:0007669"/>
    <property type="project" value="TreeGrafter"/>
</dbReference>
<reference evidence="6" key="2">
    <citation type="submission" date="2020-09" db="EMBL/GenBank/DDBJ databases">
        <authorList>
            <person name="Sun Q."/>
            <person name="Ohkuma M."/>
        </authorList>
    </citation>
    <scope>NUCLEOTIDE SEQUENCE</scope>
    <source>
        <strain evidence="6">JCM 4646</strain>
    </source>
</reference>
<dbReference type="InterPro" id="IPR009057">
    <property type="entry name" value="Homeodomain-like_sf"/>
</dbReference>
<gene>
    <name evidence="6" type="ORF">GCM10018781_35700</name>
</gene>
<dbReference type="PANTHER" id="PTHR30055">
    <property type="entry name" value="HTH-TYPE TRANSCRIPTIONAL REGULATOR RUTR"/>
    <property type="match status" value="1"/>
</dbReference>
<dbReference type="EMBL" id="BNBO01000018">
    <property type="protein sequence ID" value="GHH72639.1"/>
    <property type="molecule type" value="Genomic_DNA"/>
</dbReference>
<evidence type="ECO:0000259" key="5">
    <source>
        <dbReference type="PROSITE" id="PS50977"/>
    </source>
</evidence>
<dbReference type="InterPro" id="IPR050109">
    <property type="entry name" value="HTH-type_TetR-like_transc_reg"/>
</dbReference>
<proteinExistence type="predicted"/>
<dbReference type="Proteomes" id="UP000617734">
    <property type="component" value="Unassembled WGS sequence"/>
</dbReference>
<dbReference type="GO" id="GO:0003700">
    <property type="term" value="F:DNA-binding transcription factor activity"/>
    <property type="evidence" value="ECO:0007669"/>
    <property type="project" value="TreeGrafter"/>
</dbReference>
<evidence type="ECO:0000256" key="2">
    <source>
        <dbReference type="ARBA" id="ARBA00023125"/>
    </source>
</evidence>
<dbReference type="Pfam" id="PF02909">
    <property type="entry name" value="TetR_C_1"/>
    <property type="match status" value="1"/>
</dbReference>
<dbReference type="Gene3D" id="1.10.10.60">
    <property type="entry name" value="Homeodomain-like"/>
    <property type="match status" value="1"/>
</dbReference>
<dbReference type="PRINTS" id="PR00455">
    <property type="entry name" value="HTHTETR"/>
</dbReference>
<dbReference type="PANTHER" id="PTHR30055:SF151">
    <property type="entry name" value="TRANSCRIPTIONAL REGULATORY PROTEIN"/>
    <property type="match status" value="1"/>
</dbReference>
<keyword evidence="3" id="KW-0804">Transcription</keyword>
<dbReference type="SUPFAM" id="SSF46689">
    <property type="entry name" value="Homeodomain-like"/>
    <property type="match status" value="1"/>
</dbReference>
<evidence type="ECO:0000313" key="7">
    <source>
        <dbReference type="Proteomes" id="UP000617734"/>
    </source>
</evidence>
<sequence>MAQQTDPARRAPLSRDRVLRAAVALADGTGIEALSMRRLAQELGVVPMALYKHVANKEELLDGMVDAVVGGIRPPDLGPDWRGAVRGRILAAREALRSHPWASQVIRSRSGPTPALLAHMDAVIGAFRTGGFSVDLTHHAMHALGSRILGFTQEVFDAPPGAAPGAAAGPPAAEQAAAFRQLAERYPHVTELAGATAHDDDSVVGRGCDDQFEFEFALDLLLDGFERLRQQGWTSSPSPAGGRAG</sequence>
<comment type="caution">
    <text evidence="6">The sequence shown here is derived from an EMBL/GenBank/DDBJ whole genome shotgun (WGS) entry which is preliminary data.</text>
</comment>
<evidence type="ECO:0000256" key="3">
    <source>
        <dbReference type="ARBA" id="ARBA00023163"/>
    </source>
</evidence>
<dbReference type="GO" id="GO:0045892">
    <property type="term" value="P:negative regulation of DNA-templated transcription"/>
    <property type="evidence" value="ECO:0007669"/>
    <property type="project" value="InterPro"/>
</dbReference>
<dbReference type="AlphaFoldDB" id="A0A919KU20"/>
<protein>
    <submittedName>
        <fullName evidence="6">TetR family transcriptional regulator</fullName>
    </submittedName>
</protein>
<dbReference type="GeneID" id="95353986"/>
<dbReference type="Pfam" id="PF00440">
    <property type="entry name" value="TetR_N"/>
    <property type="match status" value="1"/>
</dbReference>
<dbReference type="InterPro" id="IPR001647">
    <property type="entry name" value="HTH_TetR"/>
</dbReference>
<dbReference type="InterPro" id="IPR036271">
    <property type="entry name" value="Tet_transcr_reg_TetR-rel_C_sf"/>
</dbReference>
<name>A0A919KU20_9ACTN</name>
<dbReference type="RefSeq" id="WP_190211839.1">
    <property type="nucleotide sequence ID" value="NZ_BNBO01000018.1"/>
</dbReference>
<dbReference type="InterPro" id="IPR004111">
    <property type="entry name" value="Repressor_TetR_C"/>
</dbReference>
<keyword evidence="7" id="KW-1185">Reference proteome</keyword>